<dbReference type="Proteomes" id="UP000821866">
    <property type="component" value="Chromosome 11"/>
</dbReference>
<dbReference type="Pfam" id="PF21787">
    <property type="entry name" value="TNP-like_RNaseH_N"/>
    <property type="match status" value="1"/>
</dbReference>
<keyword evidence="3" id="KW-1185">Reference proteome</keyword>
<feature type="domain" description="Transposable element P transposase-like RNase H" evidence="1">
    <location>
        <begin position="59"/>
        <end position="196"/>
    </location>
</feature>
<proteinExistence type="predicted"/>
<gene>
    <name evidence="2" type="ORF">HPB51_000136</name>
</gene>
<name>A0A9J6EKS9_RHIMP</name>
<dbReference type="InterPro" id="IPR048365">
    <property type="entry name" value="TNP-like_RNaseH_N"/>
</dbReference>
<evidence type="ECO:0000259" key="1">
    <source>
        <dbReference type="Pfam" id="PF21787"/>
    </source>
</evidence>
<organism evidence="2 3">
    <name type="scientific">Rhipicephalus microplus</name>
    <name type="common">Cattle tick</name>
    <name type="synonym">Boophilus microplus</name>
    <dbReference type="NCBI Taxonomy" id="6941"/>
    <lineage>
        <taxon>Eukaryota</taxon>
        <taxon>Metazoa</taxon>
        <taxon>Ecdysozoa</taxon>
        <taxon>Arthropoda</taxon>
        <taxon>Chelicerata</taxon>
        <taxon>Arachnida</taxon>
        <taxon>Acari</taxon>
        <taxon>Parasitiformes</taxon>
        <taxon>Ixodida</taxon>
        <taxon>Ixodoidea</taxon>
        <taxon>Ixodidae</taxon>
        <taxon>Rhipicephalinae</taxon>
        <taxon>Rhipicephalus</taxon>
        <taxon>Boophilus</taxon>
    </lineage>
</organism>
<reference evidence="2" key="2">
    <citation type="submission" date="2021-09" db="EMBL/GenBank/DDBJ databases">
        <authorList>
            <person name="Jia N."/>
            <person name="Wang J."/>
            <person name="Shi W."/>
            <person name="Du L."/>
            <person name="Sun Y."/>
            <person name="Zhan W."/>
            <person name="Jiang J."/>
            <person name="Wang Q."/>
            <person name="Zhang B."/>
            <person name="Ji P."/>
            <person name="Sakyi L.B."/>
            <person name="Cui X."/>
            <person name="Yuan T."/>
            <person name="Jiang B."/>
            <person name="Yang W."/>
            <person name="Lam T.T.-Y."/>
            <person name="Chang Q."/>
            <person name="Ding S."/>
            <person name="Wang X."/>
            <person name="Zhu J."/>
            <person name="Ruan X."/>
            <person name="Zhao L."/>
            <person name="Wei J."/>
            <person name="Que T."/>
            <person name="Du C."/>
            <person name="Cheng J."/>
            <person name="Dai P."/>
            <person name="Han X."/>
            <person name="Huang E."/>
            <person name="Gao Y."/>
            <person name="Liu J."/>
            <person name="Shao H."/>
            <person name="Ye R."/>
            <person name="Li L."/>
            <person name="Wei W."/>
            <person name="Wang X."/>
            <person name="Wang C."/>
            <person name="Huo Q."/>
            <person name="Li W."/>
            <person name="Guo W."/>
            <person name="Chen H."/>
            <person name="Chen S."/>
            <person name="Zhou L."/>
            <person name="Zhou L."/>
            <person name="Ni X."/>
            <person name="Tian J."/>
            <person name="Zhou Y."/>
            <person name="Sheng Y."/>
            <person name="Liu T."/>
            <person name="Pan Y."/>
            <person name="Xia L."/>
            <person name="Li J."/>
            <person name="Zhao F."/>
            <person name="Cao W."/>
        </authorList>
    </citation>
    <scope>NUCLEOTIDE SEQUENCE</scope>
    <source>
        <strain evidence="2">Rmic-2018</strain>
        <tissue evidence="2">Larvae</tissue>
    </source>
</reference>
<sequence>MDEVLNYKLKKPKWCETTIRHCVILRSLSTKSYEYIWTELLAFPCRTTLQRYMGTTAREVGFSELVKQRLNTEIKCLGTEQAKICSLIIDELRIKQRLEYHKQRDAFLEDIDMGALNQVLSDSERSELANSLLCFLICGLHGRFLIPVGFVARSCTGKLLAQTTKHVIKKTKEMGFEIVRVLTDNHKINVAAMEILSSGQPNT</sequence>
<reference evidence="2" key="1">
    <citation type="journal article" date="2020" name="Cell">
        <title>Large-Scale Comparative Analyses of Tick Genomes Elucidate Their Genetic Diversity and Vector Capacities.</title>
        <authorList>
            <consortium name="Tick Genome and Microbiome Consortium (TIGMIC)"/>
            <person name="Jia N."/>
            <person name="Wang J."/>
            <person name="Shi W."/>
            <person name="Du L."/>
            <person name="Sun Y."/>
            <person name="Zhan W."/>
            <person name="Jiang J.F."/>
            <person name="Wang Q."/>
            <person name="Zhang B."/>
            <person name="Ji P."/>
            <person name="Bell-Sakyi L."/>
            <person name="Cui X.M."/>
            <person name="Yuan T.T."/>
            <person name="Jiang B.G."/>
            <person name="Yang W.F."/>
            <person name="Lam T.T."/>
            <person name="Chang Q.C."/>
            <person name="Ding S.J."/>
            <person name="Wang X.J."/>
            <person name="Zhu J.G."/>
            <person name="Ruan X.D."/>
            <person name="Zhao L."/>
            <person name="Wei J.T."/>
            <person name="Ye R.Z."/>
            <person name="Que T.C."/>
            <person name="Du C.H."/>
            <person name="Zhou Y.H."/>
            <person name="Cheng J.X."/>
            <person name="Dai P.F."/>
            <person name="Guo W.B."/>
            <person name="Han X.H."/>
            <person name="Huang E.J."/>
            <person name="Li L.F."/>
            <person name="Wei W."/>
            <person name="Gao Y.C."/>
            <person name="Liu J.Z."/>
            <person name="Shao H.Z."/>
            <person name="Wang X."/>
            <person name="Wang C.C."/>
            <person name="Yang T.C."/>
            <person name="Huo Q.B."/>
            <person name="Li W."/>
            <person name="Chen H.Y."/>
            <person name="Chen S.E."/>
            <person name="Zhou L.G."/>
            <person name="Ni X.B."/>
            <person name="Tian J.H."/>
            <person name="Sheng Y."/>
            <person name="Liu T."/>
            <person name="Pan Y.S."/>
            <person name="Xia L.Y."/>
            <person name="Li J."/>
            <person name="Zhao F."/>
            <person name="Cao W.C."/>
        </authorList>
    </citation>
    <scope>NUCLEOTIDE SEQUENCE</scope>
    <source>
        <strain evidence="2">Rmic-2018</strain>
    </source>
</reference>
<protein>
    <recommendedName>
        <fullName evidence="1">Transposable element P transposase-like RNase H domain-containing protein</fullName>
    </recommendedName>
</protein>
<evidence type="ECO:0000313" key="3">
    <source>
        <dbReference type="Proteomes" id="UP000821866"/>
    </source>
</evidence>
<comment type="caution">
    <text evidence="2">The sequence shown here is derived from an EMBL/GenBank/DDBJ whole genome shotgun (WGS) entry which is preliminary data.</text>
</comment>
<evidence type="ECO:0000313" key="2">
    <source>
        <dbReference type="EMBL" id="KAH8034656.1"/>
    </source>
</evidence>
<dbReference type="AlphaFoldDB" id="A0A9J6EKS9"/>
<dbReference type="EMBL" id="JABSTU010000003">
    <property type="protein sequence ID" value="KAH8034656.1"/>
    <property type="molecule type" value="Genomic_DNA"/>
</dbReference>
<accession>A0A9J6EKS9</accession>